<evidence type="ECO:0000256" key="2">
    <source>
        <dbReference type="ARBA" id="ARBA00022980"/>
    </source>
</evidence>
<dbReference type="SUPFAM" id="SSF64263">
    <property type="entry name" value="Prokaryotic ribosomal protein L17"/>
    <property type="match status" value="1"/>
</dbReference>
<dbReference type="InterPro" id="IPR047859">
    <property type="entry name" value="Ribosomal_bL17_CS"/>
</dbReference>
<dbReference type="Pfam" id="PF01196">
    <property type="entry name" value="Ribosomal_L17"/>
    <property type="match status" value="1"/>
</dbReference>
<protein>
    <submittedName>
        <fullName evidence="4">LSU ribosomal protein L17p</fullName>
    </submittedName>
</protein>
<dbReference type="InterPro" id="IPR000456">
    <property type="entry name" value="Ribosomal_bL17"/>
</dbReference>
<gene>
    <name evidence="4" type="ORF">MNBD_NITROSPINAE01-358</name>
</gene>
<evidence type="ECO:0000256" key="3">
    <source>
        <dbReference type="ARBA" id="ARBA00023274"/>
    </source>
</evidence>
<dbReference type="PANTHER" id="PTHR14413:SF16">
    <property type="entry name" value="LARGE RIBOSOMAL SUBUNIT PROTEIN BL17M"/>
    <property type="match status" value="1"/>
</dbReference>
<dbReference type="PROSITE" id="PS01167">
    <property type="entry name" value="RIBOSOMAL_L17"/>
    <property type="match status" value="1"/>
</dbReference>
<comment type="similarity">
    <text evidence="1">Belongs to the bacterial ribosomal protein bL17 family.</text>
</comment>
<dbReference type="PANTHER" id="PTHR14413">
    <property type="entry name" value="RIBOSOMAL PROTEIN L17"/>
    <property type="match status" value="1"/>
</dbReference>
<dbReference type="AlphaFoldDB" id="A0A3B1BYV6"/>
<dbReference type="EMBL" id="UOGC01000147">
    <property type="protein sequence ID" value="VAX23149.1"/>
    <property type="molecule type" value="Genomic_DNA"/>
</dbReference>
<reference evidence="4" key="1">
    <citation type="submission" date="2018-06" db="EMBL/GenBank/DDBJ databases">
        <authorList>
            <person name="Zhirakovskaya E."/>
        </authorList>
    </citation>
    <scope>NUCLEOTIDE SEQUENCE</scope>
</reference>
<dbReference type="GO" id="GO:0003735">
    <property type="term" value="F:structural constituent of ribosome"/>
    <property type="evidence" value="ECO:0007669"/>
    <property type="project" value="InterPro"/>
</dbReference>
<dbReference type="GO" id="GO:0006412">
    <property type="term" value="P:translation"/>
    <property type="evidence" value="ECO:0007669"/>
    <property type="project" value="InterPro"/>
</dbReference>
<keyword evidence="2 4" id="KW-0689">Ribosomal protein</keyword>
<organism evidence="4">
    <name type="scientific">hydrothermal vent metagenome</name>
    <dbReference type="NCBI Taxonomy" id="652676"/>
    <lineage>
        <taxon>unclassified sequences</taxon>
        <taxon>metagenomes</taxon>
        <taxon>ecological metagenomes</taxon>
    </lineage>
</organism>
<accession>A0A3B1BYV6</accession>
<evidence type="ECO:0000256" key="1">
    <source>
        <dbReference type="ARBA" id="ARBA00008777"/>
    </source>
</evidence>
<sequence length="118" mass="13459">MFRNMVTSLFTYERITTTLPKAKELRRIAEKIITLGKKGDLGSRRKALAYVRTKDATTKVFDSFAERYKERSGGYTRIFKLGPRAGDNAPMAMIELVDRDVSAMPKKRVKRVPVTEEA</sequence>
<proteinExistence type="inferred from homology"/>
<dbReference type="InterPro" id="IPR036373">
    <property type="entry name" value="Ribosomal_bL17_sf"/>
</dbReference>
<evidence type="ECO:0000313" key="4">
    <source>
        <dbReference type="EMBL" id="VAX23149.1"/>
    </source>
</evidence>
<dbReference type="Gene3D" id="3.90.1030.10">
    <property type="entry name" value="Ribosomal protein L17"/>
    <property type="match status" value="1"/>
</dbReference>
<name>A0A3B1BYV6_9ZZZZ</name>
<dbReference type="NCBIfam" id="TIGR00059">
    <property type="entry name" value="L17"/>
    <property type="match status" value="1"/>
</dbReference>
<dbReference type="GO" id="GO:0022625">
    <property type="term" value="C:cytosolic large ribosomal subunit"/>
    <property type="evidence" value="ECO:0007669"/>
    <property type="project" value="TreeGrafter"/>
</dbReference>
<keyword evidence="3" id="KW-0687">Ribonucleoprotein</keyword>